<dbReference type="PROSITE" id="PS51257">
    <property type="entry name" value="PROKAR_LIPOPROTEIN"/>
    <property type="match status" value="1"/>
</dbReference>
<dbReference type="RefSeq" id="WP_035071028.1">
    <property type="nucleotide sequence ID" value="NZ_JMIH01000014.1"/>
</dbReference>
<keyword evidence="2" id="KW-1185">Reference proteome</keyword>
<evidence type="ECO:0008006" key="3">
    <source>
        <dbReference type="Google" id="ProtNLM"/>
    </source>
</evidence>
<sequence>MNKLLLVVVILTGLLGFTSCDQNRLYEEYNHLQMTQWSETDTVAFVYEPTVRSPAAFLAIRYNDGYDYHNLYVKYQVLDSIGNIREERLINLQLFDPKSGRPLGDGFGNTYTLYHPLPIKRWGDHFRFIQYMRQPELPGIEAVGLKIEKD</sequence>
<evidence type="ECO:0000313" key="1">
    <source>
        <dbReference type="EMBL" id="KEO74790.1"/>
    </source>
</evidence>
<accession>A0A074L2S7</accession>
<proteinExistence type="predicted"/>
<comment type="caution">
    <text evidence="1">The sequence shown here is derived from an EMBL/GenBank/DDBJ whole genome shotgun (WGS) entry which is preliminary data.</text>
</comment>
<evidence type="ECO:0000313" key="2">
    <source>
        <dbReference type="Proteomes" id="UP000027821"/>
    </source>
</evidence>
<reference evidence="1 2" key="1">
    <citation type="submission" date="2014-04" db="EMBL/GenBank/DDBJ databases">
        <title>Characterization and application of a salt tolerant electro-active bacterium.</title>
        <authorList>
            <person name="Yang L."/>
            <person name="Wei S."/>
            <person name="Tay Q.X.M."/>
        </authorList>
    </citation>
    <scope>NUCLEOTIDE SEQUENCE [LARGE SCALE GENOMIC DNA]</scope>
    <source>
        <strain evidence="1 2">LY1</strain>
    </source>
</reference>
<dbReference type="Pfam" id="PF14109">
    <property type="entry name" value="GldH_lipo"/>
    <property type="match status" value="1"/>
</dbReference>
<protein>
    <recommendedName>
        <fullName evidence="3">Gliding motility-associated lipoprotein GldH</fullName>
    </recommendedName>
</protein>
<name>A0A074L2S7_9BACT</name>
<dbReference type="InterPro" id="IPR020018">
    <property type="entry name" value="Motility-assoc_lipoprot_GldH"/>
</dbReference>
<dbReference type="Proteomes" id="UP000027821">
    <property type="component" value="Unassembled WGS sequence"/>
</dbReference>
<gene>
    <name evidence="1" type="ORF">EL17_03685</name>
</gene>
<organism evidence="1 2">
    <name type="scientific">Anditalea andensis</name>
    <dbReference type="NCBI Taxonomy" id="1048983"/>
    <lineage>
        <taxon>Bacteria</taxon>
        <taxon>Pseudomonadati</taxon>
        <taxon>Bacteroidota</taxon>
        <taxon>Cytophagia</taxon>
        <taxon>Cytophagales</taxon>
        <taxon>Cytophagaceae</taxon>
        <taxon>Anditalea</taxon>
    </lineage>
</organism>
<dbReference type="OrthoDB" id="982482at2"/>
<dbReference type="AlphaFoldDB" id="A0A074L2S7"/>
<dbReference type="STRING" id="1048983.EL17_03685"/>
<dbReference type="eggNOG" id="ENOG50313I2">
    <property type="taxonomic scope" value="Bacteria"/>
</dbReference>
<dbReference type="EMBL" id="JMIH01000014">
    <property type="protein sequence ID" value="KEO74790.1"/>
    <property type="molecule type" value="Genomic_DNA"/>
</dbReference>